<dbReference type="GO" id="GO:0000981">
    <property type="term" value="F:DNA-binding transcription factor activity, RNA polymerase II-specific"/>
    <property type="evidence" value="ECO:0007669"/>
    <property type="project" value="TreeGrafter"/>
</dbReference>
<feature type="region of interest" description="Disordered" evidence="1">
    <location>
        <begin position="290"/>
        <end position="359"/>
    </location>
</feature>
<feature type="compositionally biased region" description="Low complexity" evidence="1">
    <location>
        <begin position="316"/>
        <end position="325"/>
    </location>
</feature>
<dbReference type="PANTHER" id="PTHR37784:SF2">
    <property type="entry name" value="HIGH-OSMOLARITY-INDUCED TRANSCRIPTION PROTEIN 1"/>
    <property type="match status" value="1"/>
</dbReference>
<dbReference type="InterPro" id="IPR022210">
    <property type="entry name" value="TF_GCR1-like"/>
</dbReference>
<dbReference type="GO" id="GO:0060963">
    <property type="term" value="P:positive regulation of ribosomal protein gene transcription by RNA polymerase II"/>
    <property type="evidence" value="ECO:0007669"/>
    <property type="project" value="TreeGrafter"/>
</dbReference>
<feature type="compositionally biased region" description="Basic and acidic residues" evidence="1">
    <location>
        <begin position="8"/>
        <end position="25"/>
    </location>
</feature>
<feature type="compositionally biased region" description="Low complexity" evidence="1">
    <location>
        <begin position="26"/>
        <end position="51"/>
    </location>
</feature>
<feature type="compositionally biased region" description="Basic and acidic residues" evidence="1">
    <location>
        <begin position="326"/>
        <end position="337"/>
    </location>
</feature>
<keyword evidence="4" id="KW-1185">Reference proteome</keyword>
<dbReference type="GO" id="GO:0000978">
    <property type="term" value="F:RNA polymerase II cis-regulatory region sequence-specific DNA binding"/>
    <property type="evidence" value="ECO:0007669"/>
    <property type="project" value="TreeGrafter"/>
</dbReference>
<feature type="domain" description="Transcription activator GCR1-like" evidence="2">
    <location>
        <begin position="183"/>
        <end position="261"/>
    </location>
</feature>
<dbReference type="PANTHER" id="PTHR37784">
    <property type="entry name" value="PROTEIN MSN1"/>
    <property type="match status" value="1"/>
</dbReference>
<reference evidence="3 4" key="1">
    <citation type="submission" date="2019-07" db="EMBL/GenBank/DDBJ databases">
        <authorList>
            <person name="Friedrich A."/>
            <person name="Schacherer J."/>
        </authorList>
    </citation>
    <scope>NUCLEOTIDE SEQUENCE [LARGE SCALE GENOMIC DNA]</scope>
</reference>
<sequence>MSTNQFEAENKEQGKANRDEEEKAVTEVSTEEVASAVAAATQQQQQQQAGENADNEMEKEDSSDNKESTTQEEFFLAQLKEITDSISSSFDSIAATMEDLRVKAGTIASLSASLVNGTGEVGPKGIADKDIDGRLMLLEVAQQAQNGLVKAAESLAAGNSLTQYQDLNPRRLSSGSGSVPEIDLNPRAKNVYDLWDEWTEGYRGQRPLKFLELHFGTKWRRGRIAKSAQRRKKVVEFIEGELKRFPMKKPAEVVRDLDIYRKSRGKGLFWLYGSLPDRLYDDAGNVAEGIRGVPAEEPPSKRSRKSDTRTMDEVAEATAAAAVAAQDEHKEAEGAEAEKEEADATTDPALAKMGLEKKQ</sequence>
<dbReference type="Pfam" id="PF12550">
    <property type="entry name" value="GCR1_C"/>
    <property type="match status" value="1"/>
</dbReference>
<feature type="region of interest" description="Disordered" evidence="1">
    <location>
        <begin position="1"/>
        <end position="70"/>
    </location>
</feature>
<evidence type="ECO:0000313" key="4">
    <source>
        <dbReference type="Proteomes" id="UP000478008"/>
    </source>
</evidence>
<gene>
    <name evidence="3" type="ORF">DEBR0S1_16182G</name>
</gene>
<name>A0A7D9CWJ6_DEKBR</name>
<dbReference type="Proteomes" id="UP000478008">
    <property type="component" value="Unassembled WGS sequence"/>
</dbReference>
<proteinExistence type="predicted"/>
<feature type="compositionally biased region" description="Basic and acidic residues" evidence="1">
    <location>
        <begin position="60"/>
        <end position="69"/>
    </location>
</feature>
<evidence type="ECO:0000259" key="2">
    <source>
        <dbReference type="Pfam" id="PF12550"/>
    </source>
</evidence>
<evidence type="ECO:0000313" key="3">
    <source>
        <dbReference type="EMBL" id="VUG16410.1"/>
    </source>
</evidence>
<accession>A0A7D9CWJ6</accession>
<dbReference type="EMBL" id="CABFWN010000001">
    <property type="protein sequence ID" value="VUG16410.1"/>
    <property type="molecule type" value="Genomic_DNA"/>
</dbReference>
<dbReference type="AlphaFoldDB" id="A0A7D9CWJ6"/>
<organism evidence="3 4">
    <name type="scientific">Dekkera bruxellensis</name>
    <name type="common">Brettanomyces custersii</name>
    <dbReference type="NCBI Taxonomy" id="5007"/>
    <lineage>
        <taxon>Eukaryota</taxon>
        <taxon>Fungi</taxon>
        <taxon>Dikarya</taxon>
        <taxon>Ascomycota</taxon>
        <taxon>Saccharomycotina</taxon>
        <taxon>Pichiomycetes</taxon>
        <taxon>Pichiales</taxon>
        <taxon>Pichiaceae</taxon>
        <taxon>Brettanomyces</taxon>
    </lineage>
</organism>
<evidence type="ECO:0000256" key="1">
    <source>
        <dbReference type="SAM" id="MobiDB-lite"/>
    </source>
</evidence>
<protein>
    <submittedName>
        <fullName evidence="3">DEBR0S1_16182g1_1</fullName>
    </submittedName>
</protein>
<dbReference type="InterPro" id="IPR052146">
    <property type="entry name" value="HOT1"/>
</dbReference>